<evidence type="ECO:0000256" key="1">
    <source>
        <dbReference type="SAM" id="SignalP"/>
    </source>
</evidence>
<evidence type="ECO:0000313" key="4">
    <source>
        <dbReference type="Proteomes" id="UP001200145"/>
    </source>
</evidence>
<dbReference type="Pfam" id="PF02872">
    <property type="entry name" value="5_nucleotid_C"/>
    <property type="match status" value="1"/>
</dbReference>
<sequence length="251" mass="27466">MSMYSSASIRVAVLLAVFAITGCATSYQPSQVQYDSVRITDKAPRDPKLEAILSPYADSVNSSMNKVIAELAISMEKKLPEGTLNNLVADALLAEAKKAYGVVDAAFVNYGGVRISQIPAGPITIGKVFELMPFDNLLIIQELKGSVFQEFLNRIAERGGWPVAGVQFVIKDKKAIDVLVGGKPLDPQVTYRVANSDYIANGGDDCDMLRKLPQINKGILMRDAFLQYFEAQTKQGKKLNAALENRIRYAQ</sequence>
<dbReference type="SUPFAM" id="SSF55816">
    <property type="entry name" value="5'-nucleotidase (syn. UDP-sugar hydrolase), C-terminal domain"/>
    <property type="match status" value="1"/>
</dbReference>
<name>A0ABS9BJW6_9BACT</name>
<dbReference type="EMBL" id="JAKEVY010000004">
    <property type="protein sequence ID" value="MCF1715986.1"/>
    <property type="molecule type" value="Genomic_DNA"/>
</dbReference>
<dbReference type="RefSeq" id="WP_234866938.1">
    <property type="nucleotide sequence ID" value="NZ_JAKEVY010000004.1"/>
</dbReference>
<dbReference type="InterPro" id="IPR006179">
    <property type="entry name" value="5_nucleotidase/apyrase"/>
</dbReference>
<keyword evidence="1" id="KW-0732">Signal</keyword>
<dbReference type="PANTHER" id="PTHR11575">
    <property type="entry name" value="5'-NUCLEOTIDASE-RELATED"/>
    <property type="match status" value="1"/>
</dbReference>
<dbReference type="InterPro" id="IPR008334">
    <property type="entry name" value="5'-Nucleotdase_C"/>
</dbReference>
<reference evidence="3 4" key="1">
    <citation type="submission" date="2022-01" db="EMBL/GenBank/DDBJ databases">
        <title>Flavihumibacter sp. nov., isolated from sediment of a river.</title>
        <authorList>
            <person name="Liu H."/>
        </authorList>
    </citation>
    <scope>NUCLEOTIDE SEQUENCE [LARGE SCALE GENOMIC DNA]</scope>
    <source>
        <strain evidence="3 4">RY-1</strain>
    </source>
</reference>
<evidence type="ECO:0000259" key="2">
    <source>
        <dbReference type="Pfam" id="PF02872"/>
    </source>
</evidence>
<dbReference type="PRINTS" id="PR01607">
    <property type="entry name" value="APYRASEFAMLY"/>
</dbReference>
<protein>
    <submittedName>
        <fullName evidence="3">5'-nucleotidase C-terminal domain-containing protein</fullName>
    </submittedName>
</protein>
<accession>A0ABS9BJW6</accession>
<organism evidence="3 4">
    <name type="scientific">Flavihumibacter fluminis</name>
    <dbReference type="NCBI Taxonomy" id="2909236"/>
    <lineage>
        <taxon>Bacteria</taxon>
        <taxon>Pseudomonadati</taxon>
        <taxon>Bacteroidota</taxon>
        <taxon>Chitinophagia</taxon>
        <taxon>Chitinophagales</taxon>
        <taxon>Chitinophagaceae</taxon>
        <taxon>Flavihumibacter</taxon>
    </lineage>
</organism>
<dbReference type="PANTHER" id="PTHR11575:SF24">
    <property type="entry name" value="5'-NUCLEOTIDASE"/>
    <property type="match status" value="1"/>
</dbReference>
<gene>
    <name evidence="3" type="ORF">L0U88_15205</name>
</gene>
<feature type="signal peptide" evidence="1">
    <location>
        <begin position="1"/>
        <end position="26"/>
    </location>
</feature>
<feature type="domain" description="5'-Nucleotidase C-terminal" evidence="2">
    <location>
        <begin position="77"/>
        <end position="209"/>
    </location>
</feature>
<feature type="chain" id="PRO_5045524546" evidence="1">
    <location>
        <begin position="27"/>
        <end position="251"/>
    </location>
</feature>
<keyword evidence="4" id="KW-1185">Reference proteome</keyword>
<proteinExistence type="predicted"/>
<evidence type="ECO:0000313" key="3">
    <source>
        <dbReference type="EMBL" id="MCF1715986.1"/>
    </source>
</evidence>
<comment type="caution">
    <text evidence="3">The sequence shown here is derived from an EMBL/GenBank/DDBJ whole genome shotgun (WGS) entry which is preliminary data.</text>
</comment>
<dbReference type="Gene3D" id="3.90.780.10">
    <property type="entry name" value="5'-Nucleotidase, C-terminal domain"/>
    <property type="match status" value="1"/>
</dbReference>
<dbReference type="Proteomes" id="UP001200145">
    <property type="component" value="Unassembled WGS sequence"/>
</dbReference>
<dbReference type="InterPro" id="IPR036907">
    <property type="entry name" value="5'-Nucleotdase_C_sf"/>
</dbReference>